<feature type="domain" description="HTH cro/C1-type" evidence="1">
    <location>
        <begin position="22"/>
        <end position="75"/>
    </location>
</feature>
<dbReference type="Pfam" id="PF13560">
    <property type="entry name" value="HTH_31"/>
    <property type="match status" value="1"/>
</dbReference>
<comment type="caution">
    <text evidence="2">The sequence shown here is derived from an EMBL/GenBank/DDBJ whole genome shotgun (WGS) entry which is preliminary data.</text>
</comment>
<evidence type="ECO:0000313" key="3">
    <source>
        <dbReference type="Proteomes" id="UP001596263"/>
    </source>
</evidence>
<reference evidence="3" key="1">
    <citation type="journal article" date="2019" name="Int. J. Syst. Evol. Microbiol.">
        <title>The Global Catalogue of Microorganisms (GCM) 10K type strain sequencing project: providing services to taxonomists for standard genome sequencing and annotation.</title>
        <authorList>
            <consortium name="The Broad Institute Genomics Platform"/>
            <consortium name="The Broad Institute Genome Sequencing Center for Infectious Disease"/>
            <person name="Wu L."/>
            <person name="Ma J."/>
        </authorList>
    </citation>
    <scope>NUCLEOTIDE SEQUENCE [LARGE SCALE GENOMIC DNA]</scope>
    <source>
        <strain evidence="3">KCTC 42586</strain>
    </source>
</reference>
<evidence type="ECO:0000313" key="2">
    <source>
        <dbReference type="EMBL" id="MFC5217350.1"/>
    </source>
</evidence>
<dbReference type="InterPro" id="IPR001387">
    <property type="entry name" value="Cro/C1-type_HTH"/>
</dbReference>
<keyword evidence="3" id="KW-1185">Reference proteome</keyword>
<dbReference type="PROSITE" id="PS50943">
    <property type="entry name" value="HTH_CROC1"/>
    <property type="match status" value="1"/>
</dbReference>
<organism evidence="2 3">
    <name type="scientific">Streptomyces coerulescens</name>
    <dbReference type="NCBI Taxonomy" id="29304"/>
    <lineage>
        <taxon>Bacteria</taxon>
        <taxon>Bacillati</taxon>
        <taxon>Actinomycetota</taxon>
        <taxon>Actinomycetes</taxon>
        <taxon>Kitasatosporales</taxon>
        <taxon>Streptomycetaceae</taxon>
        <taxon>Streptomyces</taxon>
    </lineage>
</organism>
<evidence type="ECO:0000259" key="1">
    <source>
        <dbReference type="PROSITE" id="PS50943"/>
    </source>
</evidence>
<dbReference type="Proteomes" id="UP001596263">
    <property type="component" value="Unassembled WGS sequence"/>
</dbReference>
<dbReference type="InterPro" id="IPR010982">
    <property type="entry name" value="Lambda_DNA-bd_dom_sf"/>
</dbReference>
<proteinExistence type="predicted"/>
<dbReference type="Gene3D" id="1.10.260.40">
    <property type="entry name" value="lambda repressor-like DNA-binding domains"/>
    <property type="match status" value="1"/>
</dbReference>
<dbReference type="RefSeq" id="WP_380858016.1">
    <property type="nucleotide sequence ID" value="NZ_JBHSKM010000019.1"/>
</dbReference>
<dbReference type="EMBL" id="JBHSKM010000019">
    <property type="protein sequence ID" value="MFC5217350.1"/>
    <property type="molecule type" value="Genomic_DNA"/>
</dbReference>
<protein>
    <submittedName>
        <fullName evidence="2">Helix-turn-helix domain-containing protein</fullName>
    </submittedName>
</protein>
<name>A0ABW0CNB5_STRCD</name>
<dbReference type="SUPFAM" id="SSF47413">
    <property type="entry name" value="lambda repressor-like DNA-binding domains"/>
    <property type="match status" value="1"/>
</dbReference>
<dbReference type="SMART" id="SM00530">
    <property type="entry name" value="HTH_XRE"/>
    <property type="match status" value="1"/>
</dbReference>
<accession>A0ABW0CNB5</accession>
<dbReference type="CDD" id="cd00093">
    <property type="entry name" value="HTH_XRE"/>
    <property type="match status" value="1"/>
</dbReference>
<gene>
    <name evidence="2" type="ORF">ACFPQ9_26270</name>
</gene>
<sequence>MRDLPDDDDWTPDRLKVIGERVRAERRRQGLTQDQVWQAARVDRRTVQNVESGREMKVGTLLRIAWVLEVSLADLVT</sequence>